<gene>
    <name evidence="1" type="ORF">E4Z66_11270</name>
</gene>
<dbReference type="EMBL" id="SRKY01000003">
    <property type="protein sequence ID" value="THH35669.1"/>
    <property type="molecule type" value="Genomic_DNA"/>
</dbReference>
<dbReference type="GO" id="GO:0015035">
    <property type="term" value="F:protein-disulfide reductase activity"/>
    <property type="evidence" value="ECO:0007669"/>
    <property type="project" value="InterPro"/>
</dbReference>
<protein>
    <submittedName>
        <fullName evidence="1">DUF393 domain-containing protein</fullName>
    </submittedName>
</protein>
<keyword evidence="2" id="KW-1185">Reference proteome</keyword>
<sequence length="125" mass="14189">MPITVIHNETCPICSREVAQYGRAAERAGVDLDIQGLEGEARDRAGLTREAAAQRFHVIHEGAVLSGLDAFIALWQELPRWRWLAQLIRPRPVRALADPVYDRILAPALYALHRRREDRRACKAE</sequence>
<dbReference type="Pfam" id="PF04134">
    <property type="entry name" value="DCC1-like"/>
    <property type="match status" value="1"/>
</dbReference>
<proteinExistence type="predicted"/>
<evidence type="ECO:0000313" key="1">
    <source>
        <dbReference type="EMBL" id="THH35669.1"/>
    </source>
</evidence>
<organism evidence="1 2">
    <name type="scientific">Aliishimia ponticola</name>
    <dbReference type="NCBI Taxonomy" id="2499833"/>
    <lineage>
        <taxon>Bacteria</taxon>
        <taxon>Pseudomonadati</taxon>
        <taxon>Pseudomonadota</taxon>
        <taxon>Alphaproteobacteria</taxon>
        <taxon>Rhodobacterales</taxon>
        <taxon>Paracoccaceae</taxon>
        <taxon>Aliishimia</taxon>
    </lineage>
</organism>
<name>A0A4S4N941_9RHOB</name>
<dbReference type="OrthoDB" id="9801773at2"/>
<reference evidence="1 2" key="1">
    <citation type="submission" date="2019-04" db="EMBL/GenBank/DDBJ databases">
        <title>Shimia ponticola sp. nov., isolated from seawater.</title>
        <authorList>
            <person name="Kim Y.-O."/>
            <person name="Yoon J.-H."/>
        </authorList>
    </citation>
    <scope>NUCLEOTIDE SEQUENCE [LARGE SCALE GENOMIC DNA]</scope>
    <source>
        <strain evidence="1 2">MYP11</strain>
    </source>
</reference>
<dbReference type="AlphaFoldDB" id="A0A4S4N941"/>
<evidence type="ECO:0000313" key="2">
    <source>
        <dbReference type="Proteomes" id="UP000306602"/>
    </source>
</evidence>
<dbReference type="RefSeq" id="WP_136463138.1">
    <property type="nucleotide sequence ID" value="NZ_SRKY01000003.1"/>
</dbReference>
<dbReference type="Proteomes" id="UP000306602">
    <property type="component" value="Unassembled WGS sequence"/>
</dbReference>
<dbReference type="InterPro" id="IPR007263">
    <property type="entry name" value="DCC1-like"/>
</dbReference>
<comment type="caution">
    <text evidence="1">The sequence shown here is derived from an EMBL/GenBank/DDBJ whole genome shotgun (WGS) entry which is preliminary data.</text>
</comment>
<accession>A0A4S4N941</accession>